<name>A0A7I7Q1X4_9MYCO</name>
<dbReference type="Proteomes" id="UP000467130">
    <property type="component" value="Chromosome"/>
</dbReference>
<protein>
    <submittedName>
        <fullName evidence="2">Alpha/beta hydrolase</fullName>
    </submittedName>
</protein>
<reference evidence="2 3" key="1">
    <citation type="journal article" date="2019" name="Emerg. Microbes Infect.">
        <title>Comprehensive subspecies identification of 175 nontuberculous mycobacteria species based on 7547 genomic profiles.</title>
        <authorList>
            <person name="Matsumoto Y."/>
            <person name="Kinjo T."/>
            <person name="Motooka D."/>
            <person name="Nabeya D."/>
            <person name="Jung N."/>
            <person name="Uechi K."/>
            <person name="Horii T."/>
            <person name="Iida T."/>
            <person name="Fujita J."/>
            <person name="Nakamura S."/>
        </authorList>
    </citation>
    <scope>NUCLEOTIDE SEQUENCE [LARGE SCALE GENOMIC DNA]</scope>
    <source>
        <strain evidence="2 3">JCM 17783</strain>
    </source>
</reference>
<evidence type="ECO:0000313" key="2">
    <source>
        <dbReference type="EMBL" id="BBY20364.1"/>
    </source>
</evidence>
<dbReference type="PANTHER" id="PTHR43194">
    <property type="entry name" value="HYDROLASE ALPHA/BETA FOLD FAMILY"/>
    <property type="match status" value="1"/>
</dbReference>
<keyword evidence="3" id="KW-1185">Reference proteome</keyword>
<accession>A0A7I7Q1X4</accession>
<dbReference type="InterPro" id="IPR050228">
    <property type="entry name" value="Carboxylesterase_BioH"/>
</dbReference>
<gene>
    <name evidence="2" type="primary">mhpC_2</name>
    <name evidence="2" type="ORF">MSTO_05690</name>
</gene>
<dbReference type="EMBL" id="AP022587">
    <property type="protein sequence ID" value="BBY20364.1"/>
    <property type="molecule type" value="Genomic_DNA"/>
</dbReference>
<evidence type="ECO:0000259" key="1">
    <source>
        <dbReference type="Pfam" id="PF12697"/>
    </source>
</evidence>
<dbReference type="InterPro" id="IPR000073">
    <property type="entry name" value="AB_hydrolase_1"/>
</dbReference>
<dbReference type="InterPro" id="IPR029058">
    <property type="entry name" value="AB_hydrolase_fold"/>
</dbReference>
<organism evidence="2 3">
    <name type="scientific">Mycobacterium stomatepiae</name>
    <dbReference type="NCBI Taxonomy" id="470076"/>
    <lineage>
        <taxon>Bacteria</taxon>
        <taxon>Bacillati</taxon>
        <taxon>Actinomycetota</taxon>
        <taxon>Actinomycetes</taxon>
        <taxon>Mycobacteriales</taxon>
        <taxon>Mycobacteriaceae</taxon>
        <taxon>Mycobacterium</taxon>
        <taxon>Mycobacterium simiae complex</taxon>
    </lineage>
</organism>
<dbReference type="RefSeq" id="WP_163788468.1">
    <property type="nucleotide sequence ID" value="NZ_AP022587.1"/>
</dbReference>
<dbReference type="KEGG" id="msto:MSTO_05690"/>
<dbReference type="SUPFAM" id="SSF53474">
    <property type="entry name" value="alpha/beta-Hydrolases"/>
    <property type="match status" value="1"/>
</dbReference>
<sequence length="263" mass="28631">MLELIDKGQPSKEHPHPVLFVHGAFQGAWSGDVHFLDFFAERGFRVLAPSLRGHGSSPVDKPLRMCSISDYVEDVTSVANKVAPEPIPIGHSMGGFIVQKYLEDNEAPAGVLLASAPPRGHLRTLLRSMRRHPWGCTKFPVSGRPADMYGGTLAGARAMLFSAETPESVVVEGMERLRPDGTRAILGDMVAFNLVKPTRVTTPLLVLGAEQDGIYPPSDVHTTAKAYDTAASIFPSLGHEMMLEPGWEAVAERILSWLQERGL</sequence>
<dbReference type="PANTHER" id="PTHR43194:SF2">
    <property type="entry name" value="PEROXISOMAL MEMBRANE PROTEIN LPX1"/>
    <property type="match status" value="1"/>
</dbReference>
<keyword evidence="2" id="KW-0378">Hydrolase</keyword>
<dbReference type="GO" id="GO:0016787">
    <property type="term" value="F:hydrolase activity"/>
    <property type="evidence" value="ECO:0007669"/>
    <property type="project" value="UniProtKB-KW"/>
</dbReference>
<dbReference type="Pfam" id="PF12697">
    <property type="entry name" value="Abhydrolase_6"/>
    <property type="match status" value="1"/>
</dbReference>
<evidence type="ECO:0000313" key="3">
    <source>
        <dbReference type="Proteomes" id="UP000467130"/>
    </source>
</evidence>
<dbReference type="AlphaFoldDB" id="A0A7I7Q1X4"/>
<dbReference type="PRINTS" id="PR00111">
    <property type="entry name" value="ABHYDROLASE"/>
</dbReference>
<proteinExistence type="predicted"/>
<dbReference type="Gene3D" id="3.40.50.1820">
    <property type="entry name" value="alpha/beta hydrolase"/>
    <property type="match status" value="1"/>
</dbReference>
<feature type="domain" description="AB hydrolase-1" evidence="1">
    <location>
        <begin position="18"/>
        <end position="252"/>
    </location>
</feature>